<evidence type="ECO:0000256" key="1">
    <source>
        <dbReference type="SAM" id="MobiDB-lite"/>
    </source>
</evidence>
<comment type="caution">
    <text evidence="3">The sequence shown here is derived from an EMBL/GenBank/DDBJ whole genome shotgun (WGS) entry which is preliminary data.</text>
</comment>
<dbReference type="Pfam" id="PF13483">
    <property type="entry name" value="Lactamase_B_3"/>
    <property type="match status" value="1"/>
</dbReference>
<dbReference type="PANTHER" id="PTHR43546:SF3">
    <property type="entry name" value="UPF0173 METAL-DEPENDENT HYDROLASE MJ1163"/>
    <property type="match status" value="1"/>
</dbReference>
<dbReference type="Proteomes" id="UP000232533">
    <property type="component" value="Unassembled WGS sequence"/>
</dbReference>
<dbReference type="EMBL" id="MJBR01000010">
    <property type="protein sequence ID" value="OEY73167.1"/>
    <property type="molecule type" value="Genomic_DNA"/>
</dbReference>
<dbReference type="InterPro" id="IPR036866">
    <property type="entry name" value="RibonucZ/Hydroxyglut_hydro"/>
</dbReference>
<dbReference type="EMBL" id="LKTR01000014">
    <property type="protein sequence ID" value="PKD19499.1"/>
    <property type="molecule type" value="Genomic_DNA"/>
</dbReference>
<dbReference type="OrthoDB" id="9789133at2"/>
<evidence type="ECO:0000313" key="5">
    <source>
        <dbReference type="Proteomes" id="UP000232533"/>
    </source>
</evidence>
<protein>
    <submittedName>
        <fullName evidence="3">MBL fold metallo-hydrolase</fullName>
    </submittedName>
</protein>
<evidence type="ECO:0000313" key="3">
    <source>
        <dbReference type="EMBL" id="PKD19499.1"/>
    </source>
</evidence>
<evidence type="ECO:0000313" key="2">
    <source>
        <dbReference type="EMBL" id="OEY73167.1"/>
    </source>
</evidence>
<keyword evidence="4" id="KW-1185">Reference proteome</keyword>
<dbReference type="Proteomes" id="UP000176009">
    <property type="component" value="Unassembled WGS sequence"/>
</dbReference>
<gene>
    <name evidence="3" type="ORF">APR40_10470</name>
    <name evidence="2" type="ORF">BHS39_10490</name>
</gene>
<accession>A0A2N0TXP1</accession>
<organism evidence="3 5">
    <name type="scientific">Salegentibacter salarius</name>
    <dbReference type="NCBI Taxonomy" id="435906"/>
    <lineage>
        <taxon>Bacteria</taxon>
        <taxon>Pseudomonadati</taxon>
        <taxon>Bacteroidota</taxon>
        <taxon>Flavobacteriia</taxon>
        <taxon>Flavobacteriales</taxon>
        <taxon>Flavobacteriaceae</taxon>
        <taxon>Salegentibacter</taxon>
    </lineage>
</organism>
<evidence type="ECO:0000313" key="4">
    <source>
        <dbReference type="Proteomes" id="UP000176009"/>
    </source>
</evidence>
<reference evidence="2 4" key="2">
    <citation type="submission" date="2016-09" db="EMBL/GenBank/DDBJ databases">
        <title>Genome Sequence of Salegentibacter salarius,Isolated from a Marine Solar Saltern of the Yellow Sea in South Korea.</title>
        <authorList>
            <person name="Zheng Q."/>
            <person name="Liu Y."/>
        </authorList>
    </citation>
    <scope>NUCLEOTIDE SEQUENCE [LARGE SCALE GENOMIC DNA]</scope>
    <source>
        <strain evidence="2 4">KCTC 12974</strain>
    </source>
</reference>
<dbReference type="InterPro" id="IPR050114">
    <property type="entry name" value="UPF0173_UPF0282_UlaG_hydrolase"/>
</dbReference>
<dbReference type="GO" id="GO:0016787">
    <property type="term" value="F:hydrolase activity"/>
    <property type="evidence" value="ECO:0007669"/>
    <property type="project" value="UniProtKB-KW"/>
</dbReference>
<proteinExistence type="predicted"/>
<dbReference type="RefSeq" id="WP_070053592.1">
    <property type="nucleotide sequence ID" value="NZ_FVZF01000018.1"/>
</dbReference>
<keyword evidence="3" id="KW-0378">Hydrolase</keyword>
<dbReference type="PANTHER" id="PTHR43546">
    <property type="entry name" value="UPF0173 METAL-DEPENDENT HYDROLASE MJ1163-RELATED"/>
    <property type="match status" value="1"/>
</dbReference>
<sequence>MRYLFTLLAAGILFTGCKNEGKENQNNTAEENPYSEGKNTLESDSVDIEIQPISHATAVINWGDVSFYIDPVGGAEAFEGMEKPDFILITDIHGDHMSAETLQAMDLEGVHIIVPQAVKDELPAEMNNVLRTLENGATTKVLDFYIEAIPMYNLPEDPEAFHPKGRGNGYVVERNGQRLYIAGDTENIPEMKELENIETALVPMNLPYTMTVEEAANGVLAFAPKKVIPYHFRGQDGFADVEKFKKLVNEGNKDIEVKMLNWYPDREE</sequence>
<reference evidence="3 5" key="1">
    <citation type="submission" date="2015-10" db="EMBL/GenBank/DDBJ databases">
        <title>Draft genome sequence of Salegentibacter salinarum KCTC 12975.</title>
        <authorList>
            <person name="Lin W."/>
            <person name="Zheng Q."/>
        </authorList>
    </citation>
    <scope>NUCLEOTIDE SEQUENCE [LARGE SCALE GENOMIC DNA]</scope>
    <source>
        <strain evidence="3 5">KCTC 12974</strain>
    </source>
</reference>
<feature type="region of interest" description="Disordered" evidence="1">
    <location>
        <begin position="19"/>
        <end position="40"/>
    </location>
</feature>
<dbReference type="SUPFAM" id="SSF56281">
    <property type="entry name" value="Metallo-hydrolase/oxidoreductase"/>
    <property type="match status" value="1"/>
</dbReference>
<dbReference type="AlphaFoldDB" id="A0A2N0TXP1"/>
<name>A0A2N0TXP1_9FLAO</name>
<dbReference type="PROSITE" id="PS51257">
    <property type="entry name" value="PROKAR_LIPOPROTEIN"/>
    <property type="match status" value="1"/>
</dbReference>
<dbReference type="Gene3D" id="3.60.15.10">
    <property type="entry name" value="Ribonuclease Z/Hydroxyacylglutathione hydrolase-like"/>
    <property type="match status" value="1"/>
</dbReference>